<dbReference type="EMBL" id="PQLX01000005">
    <property type="protein sequence ID" value="POU64541.1"/>
    <property type="molecule type" value="Genomic_DNA"/>
</dbReference>
<evidence type="ECO:0000313" key="1">
    <source>
        <dbReference type="EMBL" id="POU64541.1"/>
    </source>
</evidence>
<proteinExistence type="predicted"/>
<reference evidence="1 2" key="1">
    <citation type="submission" date="2018-01" db="EMBL/GenBank/DDBJ databases">
        <title>Complete genome sequences of 14 Citrobacter spp. isolated from plant in Canada.</title>
        <authorList>
            <person name="Bhandare S.G."/>
            <person name="Colavecchio A."/>
            <person name="Jeukens J."/>
            <person name="Emond-Rheault J.-G."/>
            <person name="Freschi L."/>
            <person name="Hamel J."/>
            <person name="Kukavica-Ibrulj I."/>
            <person name="Levesque R."/>
            <person name="Goodridge L."/>
        </authorList>
    </citation>
    <scope>NUCLEOTIDE SEQUENCE [LARGE SCALE GENOMIC DNA]</scope>
    <source>
        <strain evidence="1 2">S1285</strain>
    </source>
</reference>
<accession>A0A2S4RW86</accession>
<dbReference type="AlphaFoldDB" id="A0A2S4RW86"/>
<comment type="caution">
    <text evidence="1">The sequence shown here is derived from an EMBL/GenBank/DDBJ whole genome shotgun (WGS) entry which is preliminary data.</text>
</comment>
<evidence type="ECO:0000313" key="2">
    <source>
        <dbReference type="Proteomes" id="UP000237003"/>
    </source>
</evidence>
<gene>
    <name evidence="1" type="ORF">C3430_15280</name>
</gene>
<sequence length="78" mass="8894">MRSSALLTAFFNNWHQQYKKRLARSHRATTQHFSNVFRIFVAKAQASGSNVTEMKTPALKEGGQALKRKECETGRLIL</sequence>
<protein>
    <submittedName>
        <fullName evidence="1">Uncharacterized protein</fullName>
    </submittedName>
</protein>
<dbReference type="Proteomes" id="UP000237003">
    <property type="component" value="Unassembled WGS sequence"/>
</dbReference>
<name>A0A2S4RW86_CITAM</name>
<organism evidence="1 2">
    <name type="scientific">Citrobacter amalonaticus</name>
    <dbReference type="NCBI Taxonomy" id="35703"/>
    <lineage>
        <taxon>Bacteria</taxon>
        <taxon>Pseudomonadati</taxon>
        <taxon>Pseudomonadota</taxon>
        <taxon>Gammaproteobacteria</taxon>
        <taxon>Enterobacterales</taxon>
        <taxon>Enterobacteriaceae</taxon>
        <taxon>Citrobacter</taxon>
    </lineage>
</organism>